<feature type="transmembrane region" description="Helical" evidence="7">
    <location>
        <begin position="108"/>
        <end position="132"/>
    </location>
</feature>
<dbReference type="OrthoDB" id="9155404at2"/>
<feature type="transmembrane region" description="Helical" evidence="7">
    <location>
        <begin position="171"/>
        <end position="193"/>
    </location>
</feature>
<evidence type="ECO:0000256" key="3">
    <source>
        <dbReference type="ARBA" id="ARBA00022475"/>
    </source>
</evidence>
<reference evidence="9 10" key="1">
    <citation type="submission" date="2016-10" db="EMBL/GenBank/DDBJ databases">
        <title>Alkaliphiles isolated from bioreactors.</title>
        <authorList>
            <person name="Salah Z."/>
            <person name="Rout S.P."/>
            <person name="Humphreys P.N."/>
        </authorList>
    </citation>
    <scope>NUCLEOTIDE SEQUENCE [LARGE SCALE GENOMIC DNA]</scope>
    <source>
        <strain evidence="9 10">ZS02</strain>
    </source>
</reference>
<evidence type="ECO:0000256" key="1">
    <source>
        <dbReference type="ARBA" id="ARBA00004651"/>
    </source>
</evidence>
<feature type="transmembrane region" description="Helical" evidence="7">
    <location>
        <begin position="205"/>
        <end position="226"/>
    </location>
</feature>
<name>A0A1R1I4Q4_9RHOO</name>
<keyword evidence="6 7" id="KW-0472">Membrane</keyword>
<dbReference type="InterPro" id="IPR011701">
    <property type="entry name" value="MFS"/>
</dbReference>
<evidence type="ECO:0000256" key="5">
    <source>
        <dbReference type="ARBA" id="ARBA00022989"/>
    </source>
</evidence>
<dbReference type="GO" id="GO:0022857">
    <property type="term" value="F:transmembrane transporter activity"/>
    <property type="evidence" value="ECO:0007669"/>
    <property type="project" value="InterPro"/>
</dbReference>
<feature type="transmembrane region" description="Helical" evidence="7">
    <location>
        <begin position="246"/>
        <end position="265"/>
    </location>
</feature>
<evidence type="ECO:0000256" key="4">
    <source>
        <dbReference type="ARBA" id="ARBA00022692"/>
    </source>
</evidence>
<dbReference type="PANTHER" id="PTHR23517">
    <property type="entry name" value="RESISTANCE PROTEIN MDTM, PUTATIVE-RELATED-RELATED"/>
    <property type="match status" value="1"/>
</dbReference>
<dbReference type="STRING" id="418702.BJN45_09275"/>
<dbReference type="InterPro" id="IPR020846">
    <property type="entry name" value="MFS_dom"/>
</dbReference>
<sequence>MAESAEERTGAGGPALAAVQFAFTLGWTAYVVMLPGMLGKAGIALTWLPVILLLDQAIFAAMDIAFGVMADRMREVYQRLARLLLVLTSVSALAFLLLPMAAGVSPGLLLLVLLLWVISASVVRAPTLILLAKRVRAAQRPALVIWYTAGMGLAMALSPFLGLWLRGADPQLPFAISALVLLGTVLLLLRVSAADGASAEVEAPAPAPFATCLPLFVALVVAGIGFQLHAFVNAAPLYQLHVPQETLPWLMPLLWTGFFAMLVGVGPLVKRFGAMPVAAAGLFVAALSSYLAADAGSLNALIAWQMLCGAGWAMAFAGLMEQVSSAGTRGAEGLFMGSFFAMTAVSAVLRITFAAYWLAEWQDSRFALPAMLLLAAAVIVAVDARKWAKIRMPKSP</sequence>
<dbReference type="RefSeq" id="WP_076094487.1">
    <property type="nucleotide sequence ID" value="NZ_MTHD01000003.1"/>
</dbReference>
<feature type="transmembrane region" description="Helical" evidence="7">
    <location>
        <begin position="339"/>
        <end position="359"/>
    </location>
</feature>
<feature type="domain" description="Major facilitator superfamily (MFS) profile" evidence="8">
    <location>
        <begin position="211"/>
        <end position="396"/>
    </location>
</feature>
<feature type="transmembrane region" description="Helical" evidence="7">
    <location>
        <begin position="45"/>
        <end position="68"/>
    </location>
</feature>
<organism evidence="9 10">
    <name type="scientific">Azonexus hydrophilus</name>
    <dbReference type="NCBI Taxonomy" id="418702"/>
    <lineage>
        <taxon>Bacteria</taxon>
        <taxon>Pseudomonadati</taxon>
        <taxon>Pseudomonadota</taxon>
        <taxon>Betaproteobacteria</taxon>
        <taxon>Rhodocyclales</taxon>
        <taxon>Azonexaceae</taxon>
        <taxon>Azonexus</taxon>
    </lineage>
</organism>
<comment type="subcellular location">
    <subcellularLocation>
        <location evidence="1">Cell membrane</location>
        <topology evidence="1">Multi-pass membrane protein</topology>
    </subcellularLocation>
</comment>
<keyword evidence="10" id="KW-1185">Reference proteome</keyword>
<dbReference type="AlphaFoldDB" id="A0A1R1I4Q4"/>
<accession>A0A1R1I4Q4</accession>
<keyword evidence="3" id="KW-1003">Cell membrane</keyword>
<feature type="transmembrane region" description="Helical" evidence="7">
    <location>
        <begin position="80"/>
        <end position="102"/>
    </location>
</feature>
<gene>
    <name evidence="9" type="ORF">BJN45_09275</name>
</gene>
<keyword evidence="2" id="KW-0813">Transport</keyword>
<feature type="transmembrane region" description="Helical" evidence="7">
    <location>
        <begin position="272"/>
        <end position="292"/>
    </location>
</feature>
<feature type="transmembrane region" description="Helical" evidence="7">
    <location>
        <begin position="144"/>
        <end position="165"/>
    </location>
</feature>
<protein>
    <recommendedName>
        <fullName evidence="8">Major facilitator superfamily (MFS) profile domain-containing protein</fullName>
    </recommendedName>
</protein>
<comment type="caution">
    <text evidence="9">The sequence shown here is derived from an EMBL/GenBank/DDBJ whole genome shotgun (WGS) entry which is preliminary data.</text>
</comment>
<evidence type="ECO:0000313" key="10">
    <source>
        <dbReference type="Proteomes" id="UP000187526"/>
    </source>
</evidence>
<keyword evidence="4 7" id="KW-0812">Transmembrane</keyword>
<evidence type="ECO:0000256" key="2">
    <source>
        <dbReference type="ARBA" id="ARBA00022448"/>
    </source>
</evidence>
<dbReference type="Proteomes" id="UP000187526">
    <property type="component" value="Unassembled WGS sequence"/>
</dbReference>
<dbReference type="InterPro" id="IPR036259">
    <property type="entry name" value="MFS_trans_sf"/>
</dbReference>
<evidence type="ECO:0000256" key="6">
    <source>
        <dbReference type="ARBA" id="ARBA00023136"/>
    </source>
</evidence>
<dbReference type="GO" id="GO:0005886">
    <property type="term" value="C:plasma membrane"/>
    <property type="evidence" value="ECO:0007669"/>
    <property type="project" value="UniProtKB-SubCell"/>
</dbReference>
<evidence type="ECO:0000256" key="7">
    <source>
        <dbReference type="SAM" id="Phobius"/>
    </source>
</evidence>
<dbReference type="Gene3D" id="1.20.1250.20">
    <property type="entry name" value="MFS general substrate transporter like domains"/>
    <property type="match status" value="2"/>
</dbReference>
<evidence type="ECO:0000259" key="8">
    <source>
        <dbReference type="PROSITE" id="PS50850"/>
    </source>
</evidence>
<keyword evidence="5 7" id="KW-1133">Transmembrane helix</keyword>
<proteinExistence type="predicted"/>
<evidence type="ECO:0000313" key="9">
    <source>
        <dbReference type="EMBL" id="OMG53620.1"/>
    </source>
</evidence>
<feature type="transmembrane region" description="Helical" evidence="7">
    <location>
        <begin position="298"/>
        <end position="319"/>
    </location>
</feature>
<feature type="transmembrane region" description="Helical" evidence="7">
    <location>
        <begin position="12"/>
        <end position="33"/>
    </location>
</feature>
<dbReference type="PROSITE" id="PS50850">
    <property type="entry name" value="MFS"/>
    <property type="match status" value="1"/>
</dbReference>
<dbReference type="InterPro" id="IPR050171">
    <property type="entry name" value="MFS_Transporters"/>
</dbReference>
<feature type="transmembrane region" description="Helical" evidence="7">
    <location>
        <begin position="365"/>
        <end position="384"/>
    </location>
</feature>
<dbReference type="EMBL" id="MTHD01000003">
    <property type="protein sequence ID" value="OMG53620.1"/>
    <property type="molecule type" value="Genomic_DNA"/>
</dbReference>
<dbReference type="SUPFAM" id="SSF103473">
    <property type="entry name" value="MFS general substrate transporter"/>
    <property type="match status" value="1"/>
</dbReference>
<dbReference type="Pfam" id="PF07690">
    <property type="entry name" value="MFS_1"/>
    <property type="match status" value="1"/>
</dbReference>